<sequence length="134" mass="14552">MPAFRAETQRLVPYPASAFYDAFEKIASSYDVQLSGLPASNLASGTPPSQYNALSLKAKDATLRHNLRSSASSRELRRWSRTRSPTELDLPTPSDIPPPRIPPSSLSTILVPAPSVALAQGPKCSSSSWGSRWR</sequence>
<dbReference type="InParanoid" id="A0A165DPW0"/>
<proteinExistence type="predicted"/>
<protein>
    <submittedName>
        <fullName evidence="2">Uncharacterized protein</fullName>
    </submittedName>
</protein>
<organism evidence="2 3">
    <name type="scientific">Exidia glandulosa HHB12029</name>
    <dbReference type="NCBI Taxonomy" id="1314781"/>
    <lineage>
        <taxon>Eukaryota</taxon>
        <taxon>Fungi</taxon>
        <taxon>Dikarya</taxon>
        <taxon>Basidiomycota</taxon>
        <taxon>Agaricomycotina</taxon>
        <taxon>Agaricomycetes</taxon>
        <taxon>Auriculariales</taxon>
        <taxon>Exidiaceae</taxon>
        <taxon>Exidia</taxon>
    </lineage>
</organism>
<keyword evidence="3" id="KW-1185">Reference proteome</keyword>
<evidence type="ECO:0000313" key="2">
    <source>
        <dbReference type="EMBL" id="KZV85072.1"/>
    </source>
</evidence>
<evidence type="ECO:0000256" key="1">
    <source>
        <dbReference type="SAM" id="MobiDB-lite"/>
    </source>
</evidence>
<reference evidence="2 3" key="1">
    <citation type="journal article" date="2016" name="Mol. Biol. Evol.">
        <title>Comparative Genomics of Early-Diverging Mushroom-Forming Fungi Provides Insights into the Origins of Lignocellulose Decay Capabilities.</title>
        <authorList>
            <person name="Nagy L.G."/>
            <person name="Riley R."/>
            <person name="Tritt A."/>
            <person name="Adam C."/>
            <person name="Daum C."/>
            <person name="Floudas D."/>
            <person name="Sun H."/>
            <person name="Yadav J.S."/>
            <person name="Pangilinan J."/>
            <person name="Larsson K.H."/>
            <person name="Matsuura K."/>
            <person name="Barry K."/>
            <person name="Labutti K."/>
            <person name="Kuo R."/>
            <person name="Ohm R.A."/>
            <person name="Bhattacharya S.S."/>
            <person name="Shirouzu T."/>
            <person name="Yoshinaga Y."/>
            <person name="Martin F.M."/>
            <person name="Grigoriev I.V."/>
            <person name="Hibbett D.S."/>
        </authorList>
    </citation>
    <scope>NUCLEOTIDE SEQUENCE [LARGE SCALE GENOMIC DNA]</scope>
    <source>
        <strain evidence="2 3">HHB12029</strain>
    </source>
</reference>
<gene>
    <name evidence="2" type="ORF">EXIGLDRAFT_265364</name>
</gene>
<dbReference type="Proteomes" id="UP000077266">
    <property type="component" value="Unassembled WGS sequence"/>
</dbReference>
<accession>A0A165DPW0</accession>
<evidence type="ECO:0000313" key="3">
    <source>
        <dbReference type="Proteomes" id="UP000077266"/>
    </source>
</evidence>
<feature type="region of interest" description="Disordered" evidence="1">
    <location>
        <begin position="65"/>
        <end position="107"/>
    </location>
</feature>
<dbReference type="AlphaFoldDB" id="A0A165DPW0"/>
<name>A0A165DPW0_EXIGL</name>
<dbReference type="EMBL" id="KV426200">
    <property type="protein sequence ID" value="KZV85072.1"/>
    <property type="molecule type" value="Genomic_DNA"/>
</dbReference>